<proteinExistence type="predicted"/>
<evidence type="ECO:0000256" key="2">
    <source>
        <dbReference type="ARBA" id="ARBA00023125"/>
    </source>
</evidence>
<evidence type="ECO:0000259" key="4">
    <source>
        <dbReference type="PROSITE" id="PS50042"/>
    </source>
</evidence>
<dbReference type="Gene3D" id="2.60.120.10">
    <property type="entry name" value="Jelly Rolls"/>
    <property type="match status" value="1"/>
</dbReference>
<dbReference type="GO" id="GO:0006355">
    <property type="term" value="P:regulation of DNA-templated transcription"/>
    <property type="evidence" value="ECO:0007669"/>
    <property type="project" value="InterPro"/>
</dbReference>
<dbReference type="GO" id="GO:0003677">
    <property type="term" value="F:DNA binding"/>
    <property type="evidence" value="ECO:0007669"/>
    <property type="project" value="UniProtKB-KW"/>
</dbReference>
<dbReference type="InterPro" id="IPR012318">
    <property type="entry name" value="HTH_CRP"/>
</dbReference>
<dbReference type="SUPFAM" id="SSF51206">
    <property type="entry name" value="cAMP-binding domain-like"/>
    <property type="match status" value="1"/>
</dbReference>
<accession>A0A380T7L9</accession>
<reference evidence="5" key="1">
    <citation type="submission" date="2018-07" db="EMBL/GenBank/DDBJ databases">
        <authorList>
            <person name="Quirk P.G."/>
            <person name="Krulwich T.A."/>
        </authorList>
    </citation>
    <scope>NUCLEOTIDE SEQUENCE</scope>
</reference>
<feature type="domain" description="Cyclic nucleotide-binding" evidence="4">
    <location>
        <begin position="29"/>
        <end position="128"/>
    </location>
</feature>
<evidence type="ECO:0000313" key="5">
    <source>
        <dbReference type="EMBL" id="SUS03386.1"/>
    </source>
</evidence>
<dbReference type="Gene3D" id="1.10.10.10">
    <property type="entry name" value="Winged helix-like DNA-binding domain superfamily/Winged helix DNA-binding domain"/>
    <property type="match status" value="1"/>
</dbReference>
<dbReference type="Pfam" id="PF13545">
    <property type="entry name" value="HTH_Crp_2"/>
    <property type="match status" value="1"/>
</dbReference>
<gene>
    <name evidence="5" type="ORF">DF3PB_10138</name>
</gene>
<keyword evidence="3" id="KW-0804">Transcription</keyword>
<dbReference type="InterPro" id="IPR036390">
    <property type="entry name" value="WH_DNA-bd_sf"/>
</dbReference>
<dbReference type="EMBL" id="UIDG01000001">
    <property type="protein sequence ID" value="SUS03386.1"/>
    <property type="molecule type" value="Genomic_DNA"/>
</dbReference>
<dbReference type="Pfam" id="PF00027">
    <property type="entry name" value="cNMP_binding"/>
    <property type="match status" value="1"/>
</dbReference>
<evidence type="ECO:0000256" key="3">
    <source>
        <dbReference type="ARBA" id="ARBA00023163"/>
    </source>
</evidence>
<dbReference type="AlphaFoldDB" id="A0A380T7L9"/>
<dbReference type="PROSITE" id="PS50042">
    <property type="entry name" value="CNMP_BINDING_3"/>
    <property type="match status" value="1"/>
</dbReference>
<protein>
    <submittedName>
        <fullName evidence="5">Putative Cyclic nucleotide-binding protein</fullName>
    </submittedName>
</protein>
<keyword evidence="2" id="KW-0238">DNA-binding</keyword>
<dbReference type="InterPro" id="IPR000595">
    <property type="entry name" value="cNMP-bd_dom"/>
</dbReference>
<evidence type="ECO:0000256" key="1">
    <source>
        <dbReference type="ARBA" id="ARBA00023015"/>
    </source>
</evidence>
<dbReference type="CDD" id="cd00038">
    <property type="entry name" value="CAP_ED"/>
    <property type="match status" value="1"/>
</dbReference>
<dbReference type="InterPro" id="IPR018490">
    <property type="entry name" value="cNMP-bd_dom_sf"/>
</dbReference>
<dbReference type="SUPFAM" id="SSF46785">
    <property type="entry name" value="Winged helix' DNA-binding domain"/>
    <property type="match status" value="1"/>
</dbReference>
<sequence length="233" mass="26003">MISRSENWIGQLSVEATRFVKQHGVMSTFKAGDEISPAGIESVAIYQLQSGYSKLTRTAHTGETSTLIVFGPGNSWGESPILANRLTRHACIALTECKVMEFPRASFLRLYREFAEVPDLLCLRFARSMSRRMLSYALPPSEKLGAMVARALCDCIAELPRDPGSNTCEIDFPLTQYDIASHLGVTRQSIHREVVSLKAMGVVDKIKDRWIVRDVHRLQRLAQGHALALDDAR</sequence>
<name>A0A380T7L9_9ZZZZ</name>
<keyword evidence="1" id="KW-0805">Transcription regulation</keyword>
<organism evidence="5">
    <name type="scientific">metagenome</name>
    <dbReference type="NCBI Taxonomy" id="256318"/>
    <lineage>
        <taxon>unclassified sequences</taxon>
        <taxon>metagenomes</taxon>
    </lineage>
</organism>
<dbReference type="InterPro" id="IPR036388">
    <property type="entry name" value="WH-like_DNA-bd_sf"/>
</dbReference>
<dbReference type="InterPro" id="IPR014710">
    <property type="entry name" value="RmlC-like_jellyroll"/>
</dbReference>